<dbReference type="AlphaFoldDB" id="A0A251ZSC7"/>
<dbReference type="GO" id="GO:0005737">
    <property type="term" value="C:cytoplasm"/>
    <property type="evidence" value="ECO:0007669"/>
    <property type="project" value="InterPro"/>
</dbReference>
<organism evidence="12 13">
    <name type="scientific">Commensalibacter intestini</name>
    <dbReference type="NCBI Taxonomy" id="479936"/>
    <lineage>
        <taxon>Bacteria</taxon>
        <taxon>Pseudomonadati</taxon>
        <taxon>Pseudomonadota</taxon>
        <taxon>Alphaproteobacteria</taxon>
        <taxon>Acetobacterales</taxon>
        <taxon>Acetobacteraceae</taxon>
    </lineage>
</organism>
<dbReference type="FunFam" id="2.160.10.10:FF:000002">
    <property type="entry name" value="Serine acetyltransferase"/>
    <property type="match status" value="1"/>
</dbReference>
<dbReference type="Pfam" id="PF06426">
    <property type="entry name" value="SATase_N"/>
    <property type="match status" value="1"/>
</dbReference>
<comment type="caution">
    <text evidence="12">The sequence shown here is derived from an EMBL/GenBank/DDBJ whole genome shotgun (WGS) entry which is preliminary data.</text>
</comment>
<dbReference type="InterPro" id="IPR053376">
    <property type="entry name" value="Serine_acetyltransferase"/>
</dbReference>
<dbReference type="SMART" id="SM00971">
    <property type="entry name" value="SATase_N"/>
    <property type="match status" value="1"/>
</dbReference>
<keyword evidence="7" id="KW-0677">Repeat</keyword>
<dbReference type="EMBL" id="JOPB01000047">
    <property type="protein sequence ID" value="OUI77589.1"/>
    <property type="molecule type" value="Genomic_DNA"/>
</dbReference>
<dbReference type="EC" id="2.3.1.30" evidence="3"/>
<dbReference type="InterPro" id="IPR010493">
    <property type="entry name" value="Ser_AcTrfase_N"/>
</dbReference>
<evidence type="ECO:0000256" key="2">
    <source>
        <dbReference type="ARBA" id="ARBA00007274"/>
    </source>
</evidence>
<evidence type="ECO:0000256" key="7">
    <source>
        <dbReference type="ARBA" id="ARBA00022737"/>
    </source>
</evidence>
<protein>
    <recommendedName>
        <fullName evidence="4">Serine acetyltransferase</fullName>
        <ecNumber evidence="3">2.3.1.30</ecNumber>
    </recommendedName>
</protein>
<keyword evidence="5" id="KW-0028">Amino-acid biosynthesis</keyword>
<dbReference type="UniPathway" id="UPA00136">
    <property type="reaction ID" value="UER00199"/>
</dbReference>
<evidence type="ECO:0000256" key="8">
    <source>
        <dbReference type="ARBA" id="ARBA00023315"/>
    </source>
</evidence>
<evidence type="ECO:0000256" key="5">
    <source>
        <dbReference type="ARBA" id="ARBA00022605"/>
    </source>
</evidence>
<gene>
    <name evidence="12" type="ORF">HK18_06595</name>
</gene>
<reference evidence="13" key="1">
    <citation type="submission" date="2014-06" db="EMBL/GenBank/DDBJ databases">
        <authorList>
            <person name="Winans N.J."/>
            <person name="Newell P.D."/>
            <person name="Douglas A.E."/>
        </authorList>
    </citation>
    <scope>NUCLEOTIDE SEQUENCE [LARGE SCALE GENOMIC DNA]</scope>
    <source>
        <strain evidence="13">DmL_052</strain>
    </source>
</reference>
<evidence type="ECO:0000313" key="12">
    <source>
        <dbReference type="EMBL" id="OUI77589.1"/>
    </source>
</evidence>
<keyword evidence="6 12" id="KW-0808">Transferase</keyword>
<evidence type="ECO:0000256" key="9">
    <source>
        <dbReference type="ARBA" id="ARBA00049486"/>
    </source>
</evidence>
<sequence>MSDSLSRYPNPIIPEQNAMNDPRNTLASGPDSHEINLDALWMKIVDESRACCDPLLGSFFNACVHRHPHFSAALADIIGRKLGDTSISPSALTHLIQETYRHSPPLVSIAAADLIAVMMRDAACSNLVTPFLFFKGFHSIQAHRIAHWLWQQDRPFLALHMQSRISEVFAVDIHPAARLGQRVMIDHGTGVVIGETAVIDDDVSILQAVTLGGTGKIEQDRHPKVRRGVLIGAGAKVLGNVEIGEGAKIGAGSIVLENVLPYTTVVGNPARPVGIKHKDMPGISMDLSLPPIDYVI</sequence>
<feature type="region of interest" description="Disordered" evidence="10">
    <location>
        <begin position="1"/>
        <end position="27"/>
    </location>
</feature>
<comment type="catalytic activity">
    <reaction evidence="9">
        <text>L-serine + acetyl-CoA = O-acetyl-L-serine + CoA</text>
        <dbReference type="Rhea" id="RHEA:24560"/>
        <dbReference type="ChEBI" id="CHEBI:33384"/>
        <dbReference type="ChEBI" id="CHEBI:57287"/>
        <dbReference type="ChEBI" id="CHEBI:57288"/>
        <dbReference type="ChEBI" id="CHEBI:58340"/>
        <dbReference type="EC" id="2.3.1.30"/>
    </reaction>
</comment>
<dbReference type="InterPro" id="IPR005881">
    <property type="entry name" value="Ser_O-AcTrfase"/>
</dbReference>
<evidence type="ECO:0000256" key="1">
    <source>
        <dbReference type="ARBA" id="ARBA00004876"/>
    </source>
</evidence>
<dbReference type="PROSITE" id="PS00101">
    <property type="entry name" value="HEXAPEP_TRANSFERASES"/>
    <property type="match status" value="1"/>
</dbReference>
<dbReference type="Proteomes" id="UP000194946">
    <property type="component" value="Unassembled WGS sequence"/>
</dbReference>
<dbReference type="InterPro" id="IPR045304">
    <property type="entry name" value="LbH_SAT"/>
</dbReference>
<comment type="pathway">
    <text evidence="1">Amino-acid biosynthesis; L-cysteine biosynthesis; L-cysteine from L-serine: step 1/2.</text>
</comment>
<dbReference type="SUPFAM" id="SSF51161">
    <property type="entry name" value="Trimeric LpxA-like enzymes"/>
    <property type="match status" value="1"/>
</dbReference>
<accession>A0A251ZSC7</accession>
<dbReference type="Gene3D" id="2.160.10.10">
    <property type="entry name" value="Hexapeptide repeat proteins"/>
    <property type="match status" value="1"/>
</dbReference>
<dbReference type="InterPro" id="IPR011004">
    <property type="entry name" value="Trimer_LpxA-like_sf"/>
</dbReference>
<dbReference type="NCBIfam" id="TIGR01172">
    <property type="entry name" value="cysE"/>
    <property type="match status" value="1"/>
</dbReference>
<keyword evidence="8" id="KW-0012">Acyltransferase</keyword>
<dbReference type="PANTHER" id="PTHR42811">
    <property type="entry name" value="SERINE ACETYLTRANSFERASE"/>
    <property type="match status" value="1"/>
</dbReference>
<evidence type="ECO:0000256" key="10">
    <source>
        <dbReference type="SAM" id="MobiDB-lite"/>
    </source>
</evidence>
<dbReference type="Gene3D" id="1.10.3130.10">
    <property type="entry name" value="serine acetyltransferase, domain 1"/>
    <property type="match status" value="1"/>
</dbReference>
<comment type="similarity">
    <text evidence="2">Belongs to the transferase hexapeptide repeat family.</text>
</comment>
<dbReference type="InterPro" id="IPR001451">
    <property type="entry name" value="Hexapep"/>
</dbReference>
<name>A0A251ZSC7_9PROT</name>
<evidence type="ECO:0000259" key="11">
    <source>
        <dbReference type="SMART" id="SM00971"/>
    </source>
</evidence>
<evidence type="ECO:0000256" key="3">
    <source>
        <dbReference type="ARBA" id="ARBA00013266"/>
    </source>
</evidence>
<dbReference type="CDD" id="cd03354">
    <property type="entry name" value="LbH_SAT"/>
    <property type="match status" value="1"/>
</dbReference>
<evidence type="ECO:0000256" key="6">
    <source>
        <dbReference type="ARBA" id="ARBA00022679"/>
    </source>
</evidence>
<dbReference type="GO" id="GO:0006535">
    <property type="term" value="P:cysteine biosynthetic process from serine"/>
    <property type="evidence" value="ECO:0007669"/>
    <property type="project" value="InterPro"/>
</dbReference>
<dbReference type="NCBIfam" id="NF041874">
    <property type="entry name" value="EPS_EpsC"/>
    <property type="match status" value="1"/>
</dbReference>
<proteinExistence type="inferred from homology"/>
<evidence type="ECO:0000313" key="13">
    <source>
        <dbReference type="Proteomes" id="UP000194946"/>
    </source>
</evidence>
<keyword evidence="13" id="KW-1185">Reference proteome</keyword>
<dbReference type="InterPro" id="IPR042122">
    <property type="entry name" value="Ser_AcTrfase_N_sf"/>
</dbReference>
<evidence type="ECO:0000256" key="4">
    <source>
        <dbReference type="ARBA" id="ARBA00018522"/>
    </source>
</evidence>
<dbReference type="InterPro" id="IPR018357">
    <property type="entry name" value="Hexapep_transf_CS"/>
</dbReference>
<dbReference type="GO" id="GO:0009001">
    <property type="term" value="F:serine O-acetyltransferase activity"/>
    <property type="evidence" value="ECO:0007669"/>
    <property type="project" value="UniProtKB-EC"/>
</dbReference>
<feature type="domain" description="Serine acetyltransferase N-terminal" evidence="11">
    <location>
        <begin position="40"/>
        <end position="142"/>
    </location>
</feature>
<feature type="compositionally biased region" description="Polar residues" evidence="10">
    <location>
        <begin position="17"/>
        <end position="27"/>
    </location>
</feature>
<dbReference type="Pfam" id="PF00132">
    <property type="entry name" value="Hexapep"/>
    <property type="match status" value="1"/>
</dbReference>